<accession>A0A382Y5A6</accession>
<evidence type="ECO:0000313" key="1">
    <source>
        <dbReference type="EMBL" id="SVD78486.1"/>
    </source>
</evidence>
<protein>
    <submittedName>
        <fullName evidence="1">Uncharacterized protein</fullName>
    </submittedName>
</protein>
<feature type="non-terminal residue" evidence="1">
    <location>
        <position position="62"/>
    </location>
</feature>
<sequence>VSDDLTPAGKWLADSRSTHFDRHTAAVEVAHDESLDPGPGDFSISLWLNTESQLDDVLGDLV</sequence>
<feature type="non-terminal residue" evidence="1">
    <location>
        <position position="1"/>
    </location>
</feature>
<name>A0A382Y5A6_9ZZZZ</name>
<reference evidence="1" key="1">
    <citation type="submission" date="2018-05" db="EMBL/GenBank/DDBJ databases">
        <authorList>
            <person name="Lanie J.A."/>
            <person name="Ng W.-L."/>
            <person name="Kazmierczak K.M."/>
            <person name="Andrzejewski T.M."/>
            <person name="Davidsen T.M."/>
            <person name="Wayne K.J."/>
            <person name="Tettelin H."/>
            <person name="Glass J.I."/>
            <person name="Rusch D."/>
            <person name="Podicherti R."/>
            <person name="Tsui H.-C.T."/>
            <person name="Winkler M.E."/>
        </authorList>
    </citation>
    <scope>NUCLEOTIDE SEQUENCE</scope>
</reference>
<organism evidence="1">
    <name type="scientific">marine metagenome</name>
    <dbReference type="NCBI Taxonomy" id="408172"/>
    <lineage>
        <taxon>unclassified sequences</taxon>
        <taxon>metagenomes</taxon>
        <taxon>ecological metagenomes</taxon>
    </lineage>
</organism>
<gene>
    <name evidence="1" type="ORF">METZ01_LOCUS431340</name>
</gene>
<dbReference type="EMBL" id="UINC01173080">
    <property type="protein sequence ID" value="SVD78486.1"/>
    <property type="molecule type" value="Genomic_DNA"/>
</dbReference>
<proteinExistence type="predicted"/>
<dbReference type="AlphaFoldDB" id="A0A382Y5A6"/>